<dbReference type="AlphaFoldDB" id="A0A1R4JDF0"/>
<dbReference type="OrthoDB" id="9809356at2"/>
<evidence type="ECO:0000256" key="9">
    <source>
        <dbReference type="ARBA" id="ARBA00030592"/>
    </source>
</evidence>
<evidence type="ECO:0000256" key="1">
    <source>
        <dbReference type="ARBA" id="ARBA00001946"/>
    </source>
</evidence>
<keyword evidence="4 11" id="KW-0436">Ligase</keyword>
<dbReference type="InterPro" id="IPR004101">
    <property type="entry name" value="Mur_ligase_C"/>
</dbReference>
<dbReference type="InterPro" id="IPR001645">
    <property type="entry name" value="Folylpolyglutamate_synth"/>
</dbReference>
<evidence type="ECO:0000256" key="10">
    <source>
        <dbReference type="ARBA" id="ARBA00047493"/>
    </source>
</evidence>
<dbReference type="SUPFAM" id="SSF53623">
    <property type="entry name" value="MurD-like peptide ligases, catalytic domain"/>
    <property type="match status" value="1"/>
</dbReference>
<dbReference type="GO" id="GO:0008841">
    <property type="term" value="F:dihydrofolate synthase activity"/>
    <property type="evidence" value="ECO:0007669"/>
    <property type="project" value="TreeGrafter"/>
</dbReference>
<dbReference type="PANTHER" id="PTHR11136:SF0">
    <property type="entry name" value="DIHYDROFOLATE SYNTHETASE-RELATED"/>
    <property type="match status" value="1"/>
</dbReference>
<evidence type="ECO:0000256" key="2">
    <source>
        <dbReference type="ARBA" id="ARBA00008276"/>
    </source>
</evidence>
<feature type="domain" description="Mur ligase central" evidence="13">
    <location>
        <begin position="51"/>
        <end position="281"/>
    </location>
</feature>
<keyword evidence="6 11" id="KW-0547">Nucleotide-binding</keyword>
<dbReference type="SUPFAM" id="SSF53244">
    <property type="entry name" value="MurD-like peptide ligases, peptide-binding domain"/>
    <property type="match status" value="1"/>
</dbReference>
<dbReference type="GO" id="GO:0005524">
    <property type="term" value="F:ATP binding"/>
    <property type="evidence" value="ECO:0007669"/>
    <property type="project" value="UniProtKB-KW"/>
</dbReference>
<dbReference type="GO" id="GO:0004326">
    <property type="term" value="F:tetrahydrofolylpolyglutamate synthase activity"/>
    <property type="evidence" value="ECO:0007669"/>
    <property type="project" value="UniProtKB-EC"/>
</dbReference>
<dbReference type="NCBIfam" id="TIGR01499">
    <property type="entry name" value="folC"/>
    <property type="match status" value="1"/>
</dbReference>
<dbReference type="EMBL" id="FUKR01000036">
    <property type="protein sequence ID" value="SJN30130.1"/>
    <property type="molecule type" value="Genomic_DNA"/>
</dbReference>
<protein>
    <recommendedName>
        <fullName evidence="3">tetrahydrofolate synthase</fullName>
        <ecNumber evidence="3">6.3.2.17</ecNumber>
    </recommendedName>
    <alternativeName>
        <fullName evidence="9">Tetrahydrofolylpolyglutamate synthase</fullName>
    </alternativeName>
</protein>
<reference evidence="15" key="1">
    <citation type="submission" date="2017-02" db="EMBL/GenBank/DDBJ databases">
        <authorList>
            <person name="Dridi B."/>
        </authorList>
    </citation>
    <scope>NUCLEOTIDE SEQUENCE [LARGE SCALE GENOMIC DNA]</scope>
    <source>
        <strain evidence="15">EB411</strain>
    </source>
</reference>
<dbReference type="Proteomes" id="UP000196778">
    <property type="component" value="Unassembled WGS sequence"/>
</dbReference>
<comment type="similarity">
    <text evidence="2 11">Belongs to the folylpolyglutamate synthase family.</text>
</comment>
<keyword evidence="5" id="KW-0479">Metal-binding</keyword>
<dbReference type="Gene3D" id="3.40.1190.10">
    <property type="entry name" value="Mur-like, catalytic domain"/>
    <property type="match status" value="1"/>
</dbReference>
<feature type="domain" description="Mur ligase C-terminal" evidence="12">
    <location>
        <begin position="308"/>
        <end position="431"/>
    </location>
</feature>
<evidence type="ECO:0000313" key="14">
    <source>
        <dbReference type="EMBL" id="SJN30130.1"/>
    </source>
</evidence>
<evidence type="ECO:0000256" key="3">
    <source>
        <dbReference type="ARBA" id="ARBA00013025"/>
    </source>
</evidence>
<evidence type="ECO:0000256" key="8">
    <source>
        <dbReference type="ARBA" id="ARBA00022842"/>
    </source>
</evidence>
<comment type="cofactor">
    <cofactor evidence="1">
        <name>Mg(2+)</name>
        <dbReference type="ChEBI" id="CHEBI:18420"/>
    </cofactor>
</comment>
<dbReference type="InterPro" id="IPR013221">
    <property type="entry name" value="Mur_ligase_cen"/>
</dbReference>
<dbReference type="InterPro" id="IPR036615">
    <property type="entry name" value="Mur_ligase_C_dom_sf"/>
</dbReference>
<accession>A0A1R4JDF0</accession>
<evidence type="ECO:0000256" key="5">
    <source>
        <dbReference type="ARBA" id="ARBA00022723"/>
    </source>
</evidence>
<evidence type="ECO:0000256" key="11">
    <source>
        <dbReference type="PIRNR" id="PIRNR001563"/>
    </source>
</evidence>
<evidence type="ECO:0000313" key="15">
    <source>
        <dbReference type="Proteomes" id="UP000196778"/>
    </source>
</evidence>
<evidence type="ECO:0000256" key="6">
    <source>
        <dbReference type="ARBA" id="ARBA00022741"/>
    </source>
</evidence>
<keyword evidence="8" id="KW-0460">Magnesium</keyword>
<keyword evidence="15" id="KW-1185">Reference proteome</keyword>
<dbReference type="Pfam" id="PF08245">
    <property type="entry name" value="Mur_ligase_M"/>
    <property type="match status" value="1"/>
</dbReference>
<sequence length="449" mass="48001">MSDLRDEADAIYRALLERTGEGTPRPGLAPTRSALQLLGDPQRAYPVIQLTGTNGKTSTARMIDALLRAHGLRTGRFTSPHIDRFTERIAIDGEPISDEDLVRNWEEIEPFIAMADRALVEQGAHRLTYFEVLTVLAFAAFADAPVDVAVVEVGMGGEWDSTNTADAEVAVFTPIDLDHTDRLGRTIAQIATTKSGIIKPGARVVSAAQPPEAAAVLRAAAERFEATLNEEGAEFDLVEDRVAVGGQLITVRGRAARYADVFLPLLGAHQGQNAATAIAAVETFLGDGTQPLTAELVEEGLAAASSPGRLQPVATGPSIVVDAAHNPHGARALAAAIGEFFDFDGVALVIGVLADKDAEGILRALQPVVDRVYLTRSESERALDVEELDRIAQRVFPVDTVFVQDHLEDALSAARDWAAEGDRRGVLVTGSITLIGEVNGIVEDRGWRE</sequence>
<keyword evidence="7 11" id="KW-0067">ATP-binding</keyword>
<evidence type="ECO:0000256" key="7">
    <source>
        <dbReference type="ARBA" id="ARBA00022840"/>
    </source>
</evidence>
<dbReference type="Gene3D" id="3.90.190.20">
    <property type="entry name" value="Mur ligase, C-terminal domain"/>
    <property type="match status" value="1"/>
</dbReference>
<comment type="catalytic activity">
    <reaction evidence="10">
        <text>(6S)-5,6,7,8-tetrahydrofolyl-(gamma-L-Glu)(n) + L-glutamate + ATP = (6S)-5,6,7,8-tetrahydrofolyl-(gamma-L-Glu)(n+1) + ADP + phosphate + H(+)</text>
        <dbReference type="Rhea" id="RHEA:10580"/>
        <dbReference type="Rhea" id="RHEA-COMP:14738"/>
        <dbReference type="Rhea" id="RHEA-COMP:14740"/>
        <dbReference type="ChEBI" id="CHEBI:15378"/>
        <dbReference type="ChEBI" id="CHEBI:29985"/>
        <dbReference type="ChEBI" id="CHEBI:30616"/>
        <dbReference type="ChEBI" id="CHEBI:43474"/>
        <dbReference type="ChEBI" id="CHEBI:141005"/>
        <dbReference type="ChEBI" id="CHEBI:456216"/>
        <dbReference type="EC" id="6.3.2.17"/>
    </reaction>
</comment>
<dbReference type="PANTHER" id="PTHR11136">
    <property type="entry name" value="FOLYLPOLYGLUTAMATE SYNTHASE-RELATED"/>
    <property type="match status" value="1"/>
</dbReference>
<dbReference type="Pfam" id="PF02875">
    <property type="entry name" value="Mur_ligase_C"/>
    <property type="match status" value="1"/>
</dbReference>
<gene>
    <name evidence="14" type="ORF">FM119_06990</name>
</gene>
<evidence type="ECO:0000256" key="4">
    <source>
        <dbReference type="ARBA" id="ARBA00022598"/>
    </source>
</evidence>
<evidence type="ECO:0000259" key="12">
    <source>
        <dbReference type="Pfam" id="PF02875"/>
    </source>
</evidence>
<dbReference type="InterPro" id="IPR036565">
    <property type="entry name" value="Mur-like_cat_sf"/>
</dbReference>
<evidence type="ECO:0000259" key="13">
    <source>
        <dbReference type="Pfam" id="PF08245"/>
    </source>
</evidence>
<proteinExistence type="inferred from homology"/>
<dbReference type="FunFam" id="3.40.1190.10:FF:000011">
    <property type="entry name" value="Folylpolyglutamate synthase/dihydrofolate synthase"/>
    <property type="match status" value="1"/>
</dbReference>
<name>A0A1R4JDF0_9MICO</name>
<dbReference type="PIRSF" id="PIRSF001563">
    <property type="entry name" value="Folylpolyglu_synth"/>
    <property type="match status" value="1"/>
</dbReference>
<dbReference type="GO" id="GO:0005737">
    <property type="term" value="C:cytoplasm"/>
    <property type="evidence" value="ECO:0007669"/>
    <property type="project" value="TreeGrafter"/>
</dbReference>
<dbReference type="RefSeq" id="WP_087136956.1">
    <property type="nucleotide sequence ID" value="NZ_FUKR01000036.1"/>
</dbReference>
<dbReference type="EC" id="6.3.2.17" evidence="3"/>
<dbReference type="GO" id="GO:0046872">
    <property type="term" value="F:metal ion binding"/>
    <property type="evidence" value="ECO:0007669"/>
    <property type="project" value="UniProtKB-KW"/>
</dbReference>
<organism evidence="14 15">
    <name type="scientific">Mycetocola reblochoni REB411</name>
    <dbReference type="NCBI Taxonomy" id="1255698"/>
    <lineage>
        <taxon>Bacteria</taxon>
        <taxon>Bacillati</taxon>
        <taxon>Actinomycetota</taxon>
        <taxon>Actinomycetes</taxon>
        <taxon>Micrococcales</taxon>
        <taxon>Microbacteriaceae</taxon>
        <taxon>Mycetocola</taxon>
    </lineage>
</organism>